<proteinExistence type="predicted"/>
<sequence length="143" mass="16870">MFPHLRHIRNIERVHQRHIRRVMKDRSNPFEAMTEEEFLSRFRLTKECTLLLIGRIENRLPCALNNRILHNYAIMHRVPEPDDEVAYAQGNPEQEDHIEEQGRANKKIEQNAKKDNTYFPLKFSDTFLSCCTVLGGPKEDALK</sequence>
<dbReference type="AlphaFoldDB" id="A0A5B7FYA7"/>
<dbReference type="EMBL" id="VSRR010011101">
    <property type="protein sequence ID" value="MPC52720.1"/>
    <property type="molecule type" value="Genomic_DNA"/>
</dbReference>
<evidence type="ECO:0000313" key="2">
    <source>
        <dbReference type="Proteomes" id="UP000324222"/>
    </source>
</evidence>
<reference evidence="1 2" key="1">
    <citation type="submission" date="2019-05" db="EMBL/GenBank/DDBJ databases">
        <title>Another draft genome of Portunus trituberculatus and its Hox gene families provides insights of decapod evolution.</title>
        <authorList>
            <person name="Jeong J.-H."/>
            <person name="Song I."/>
            <person name="Kim S."/>
            <person name="Choi T."/>
            <person name="Kim D."/>
            <person name="Ryu S."/>
            <person name="Kim W."/>
        </authorList>
    </citation>
    <scope>NUCLEOTIDE SEQUENCE [LARGE SCALE GENOMIC DNA]</scope>
    <source>
        <tissue evidence="1">Muscle</tissue>
    </source>
</reference>
<evidence type="ECO:0000313" key="1">
    <source>
        <dbReference type="EMBL" id="MPC52720.1"/>
    </source>
</evidence>
<dbReference type="Proteomes" id="UP000324222">
    <property type="component" value="Unassembled WGS sequence"/>
</dbReference>
<gene>
    <name evidence="1" type="ORF">E2C01_046596</name>
</gene>
<name>A0A5B7FYA7_PORTR</name>
<protein>
    <submittedName>
        <fullName evidence="1">Uncharacterized protein</fullName>
    </submittedName>
</protein>
<accession>A0A5B7FYA7</accession>
<comment type="caution">
    <text evidence="1">The sequence shown here is derived from an EMBL/GenBank/DDBJ whole genome shotgun (WGS) entry which is preliminary data.</text>
</comment>
<organism evidence="1 2">
    <name type="scientific">Portunus trituberculatus</name>
    <name type="common">Swimming crab</name>
    <name type="synonym">Neptunus trituberculatus</name>
    <dbReference type="NCBI Taxonomy" id="210409"/>
    <lineage>
        <taxon>Eukaryota</taxon>
        <taxon>Metazoa</taxon>
        <taxon>Ecdysozoa</taxon>
        <taxon>Arthropoda</taxon>
        <taxon>Crustacea</taxon>
        <taxon>Multicrustacea</taxon>
        <taxon>Malacostraca</taxon>
        <taxon>Eumalacostraca</taxon>
        <taxon>Eucarida</taxon>
        <taxon>Decapoda</taxon>
        <taxon>Pleocyemata</taxon>
        <taxon>Brachyura</taxon>
        <taxon>Eubrachyura</taxon>
        <taxon>Portunoidea</taxon>
        <taxon>Portunidae</taxon>
        <taxon>Portuninae</taxon>
        <taxon>Portunus</taxon>
    </lineage>
</organism>
<keyword evidence="2" id="KW-1185">Reference proteome</keyword>